<comment type="caution">
    <text evidence="3">The sequence shown here is derived from an EMBL/GenBank/DDBJ whole genome shotgun (WGS) entry which is preliminary data.</text>
</comment>
<name>A0A7Y4IKR3_MYXXA</name>
<dbReference type="Pfam" id="PF13205">
    <property type="entry name" value="Big_5"/>
    <property type="match status" value="1"/>
</dbReference>
<dbReference type="AlphaFoldDB" id="A0A7Y4IKR3"/>
<dbReference type="Gene3D" id="2.60.40.1220">
    <property type="match status" value="1"/>
</dbReference>
<evidence type="ECO:0000259" key="2">
    <source>
        <dbReference type="Pfam" id="PF13205"/>
    </source>
</evidence>
<dbReference type="EMBL" id="JABFNT010000076">
    <property type="protein sequence ID" value="NOJ81098.1"/>
    <property type="molecule type" value="Genomic_DNA"/>
</dbReference>
<dbReference type="Proteomes" id="UP000533080">
    <property type="component" value="Unassembled WGS sequence"/>
</dbReference>
<organism evidence="3 4">
    <name type="scientific">Myxococcus xanthus</name>
    <dbReference type="NCBI Taxonomy" id="34"/>
    <lineage>
        <taxon>Bacteria</taxon>
        <taxon>Pseudomonadati</taxon>
        <taxon>Myxococcota</taxon>
        <taxon>Myxococcia</taxon>
        <taxon>Myxococcales</taxon>
        <taxon>Cystobacterineae</taxon>
        <taxon>Myxococcaceae</taxon>
        <taxon>Myxococcus</taxon>
    </lineage>
</organism>
<sequence>MDSIRVFAVCFSSLFWACINVPGIEVVPETPDAGPSNPAVTLSLSRAITNGDVDVRVSVAELVPESVELLVDGVPAATLPWPSYELRWSTRELDEGQHVFTARVLQGDRVFVSEANALIVDRTAPRLVTQNPRSGDQEVSVHAPIQAVFSEAVEPTTVTAESVRLLVNQMDVAAEVRLSAEGTTVTLAPAAQLPVDSEVSVIIAPSVTDIAGNELDITALGWEWSIPRYLPYGRAISSDAADGAAVSTFSLVQDDRGRPVVAFVDGRTPSDHGVYVMRWSGAAWEPLGGVLGAIAEESVFKDCSLLIAPGNEIFVAWSRETVDGASSIHIQRWNGSSWSLLGSPVTTVNPDARFVSFGFAVNSQGERYLTVLAQVAGPSMVVYGFRWGADRWEELGHSFSLNGSLVYSGFGAMFDSLGRLVVFWVTRSGERGATYAHVKRWTGTHWEGMYPLNDIGVGEPPVVPVLDGADRLLLASSGQSVGEGRRPSVVRYDPFLGSELLGFYQEGLYPGETDATVEVLDFDPEGRLVALLSEPEIAGGPVNHYVRRWDESSWLPMGAPLLPRPGATPVGPAQFFMTGPEQWVLARIEESAGTPSRRHLYVYRPNN</sequence>
<evidence type="ECO:0000313" key="4">
    <source>
        <dbReference type="Proteomes" id="UP000533080"/>
    </source>
</evidence>
<dbReference type="InterPro" id="IPR014755">
    <property type="entry name" value="Cu-Rt/internalin_Ig-like"/>
</dbReference>
<evidence type="ECO:0000313" key="3">
    <source>
        <dbReference type="EMBL" id="NOJ81098.1"/>
    </source>
</evidence>
<protein>
    <submittedName>
        <fullName evidence="3">Ig-like domain-containing protein</fullName>
    </submittedName>
</protein>
<gene>
    <name evidence="3" type="ORF">HNV28_22695</name>
</gene>
<keyword evidence="1" id="KW-0732">Signal</keyword>
<feature type="domain" description="SbsA Ig-like" evidence="2">
    <location>
        <begin position="121"/>
        <end position="216"/>
    </location>
</feature>
<reference evidence="3 4" key="1">
    <citation type="submission" date="2020-05" db="EMBL/GenBank/DDBJ databases">
        <authorList>
            <person name="Whitworth D."/>
        </authorList>
    </citation>
    <scope>NUCLEOTIDE SEQUENCE [LARGE SCALE GENOMIC DNA]</scope>
    <source>
        <strain evidence="3 4">AM005</strain>
    </source>
</reference>
<dbReference type="SUPFAM" id="SSF89372">
    <property type="entry name" value="Fucose-specific lectin"/>
    <property type="match status" value="1"/>
</dbReference>
<accession>A0A7Y4IKR3</accession>
<proteinExistence type="predicted"/>
<dbReference type="InterPro" id="IPR032812">
    <property type="entry name" value="SbsA_Ig"/>
</dbReference>
<evidence type="ECO:0000256" key="1">
    <source>
        <dbReference type="ARBA" id="ARBA00022729"/>
    </source>
</evidence>